<evidence type="ECO:0000256" key="5">
    <source>
        <dbReference type="SAM" id="MobiDB-lite"/>
    </source>
</evidence>
<feature type="region of interest" description="Disordered" evidence="5">
    <location>
        <begin position="632"/>
        <end position="655"/>
    </location>
</feature>
<keyword evidence="6" id="KW-0812">Transmembrane</keyword>
<evidence type="ECO:0000256" key="6">
    <source>
        <dbReference type="SAM" id="Phobius"/>
    </source>
</evidence>
<keyword evidence="4" id="KW-0694">RNA-binding</keyword>
<dbReference type="InterPro" id="IPR012677">
    <property type="entry name" value="Nucleotide-bd_a/b_plait_sf"/>
</dbReference>
<dbReference type="PROSITE" id="PS50102">
    <property type="entry name" value="RRM"/>
    <property type="match status" value="1"/>
</dbReference>
<dbReference type="GO" id="GO:0005681">
    <property type="term" value="C:spliceosomal complex"/>
    <property type="evidence" value="ECO:0007669"/>
    <property type="project" value="UniProtKB-KW"/>
</dbReference>
<dbReference type="InterPro" id="IPR000504">
    <property type="entry name" value="RRM_dom"/>
</dbReference>
<keyword evidence="6" id="KW-0472">Membrane</keyword>
<evidence type="ECO:0000256" key="4">
    <source>
        <dbReference type="PROSITE-ProRule" id="PRU00176"/>
    </source>
</evidence>
<dbReference type="Proteomes" id="UP000000226">
    <property type="component" value="Chromosome 11"/>
</dbReference>
<name>V7AKU1_PHAVU</name>
<feature type="region of interest" description="Disordered" evidence="5">
    <location>
        <begin position="595"/>
        <end position="617"/>
    </location>
</feature>
<feature type="compositionally biased region" description="Basic and acidic residues" evidence="5">
    <location>
        <begin position="450"/>
        <end position="461"/>
    </location>
</feature>
<dbReference type="GO" id="GO:0006397">
    <property type="term" value="P:mRNA processing"/>
    <property type="evidence" value="ECO:0007669"/>
    <property type="project" value="UniProtKB-KW"/>
</dbReference>
<evidence type="ECO:0000256" key="2">
    <source>
        <dbReference type="ARBA" id="ARBA00022728"/>
    </source>
</evidence>
<dbReference type="InterPro" id="IPR050907">
    <property type="entry name" value="SRSF"/>
</dbReference>
<dbReference type="GO" id="GO:0008380">
    <property type="term" value="P:RNA splicing"/>
    <property type="evidence" value="ECO:0007669"/>
    <property type="project" value="UniProtKB-KW"/>
</dbReference>
<evidence type="ECO:0000259" key="7">
    <source>
        <dbReference type="PROSITE" id="PS50102"/>
    </source>
</evidence>
<feature type="transmembrane region" description="Helical" evidence="6">
    <location>
        <begin position="739"/>
        <end position="762"/>
    </location>
</feature>
<gene>
    <name evidence="8" type="ORF">PHAVU_011G184000g</name>
</gene>
<dbReference type="Gramene" id="ESW05493">
    <property type="protein sequence ID" value="ESW05493"/>
    <property type="gene ID" value="PHAVU_011G184000g"/>
</dbReference>
<sequence length="771" mass="86522">MQSNITMRICQPNLETKETPESHSLLVHLPGYAEDDIGAQFEYDYRRVRVFDGRSLGDNKSIRFNIVYTVDDPILLSMKVSFFFSNFPHDYDERDMWKIFQRWGRIKDIFISRRLNIKRQRFEFVRFHEVVEEDELERRLNAIWIGTWKLRVNKSKYRKVTGTTKERNEDLNGLKAPQQRQERTVSHRAHTHPPTGFNNTRTYAQVVTMDRRQPFLQAGLMGNEKAKGHTELNMAHINVEKEDVEWLRNNFDGKLSDAGMVQVVKESFIMEGVDFIRVRYLGGQYVLLSGESDGIIQKTLKDNKEMMGALFESIVPWEESFAVDEKVVWVRCRGLPLSMWNRGCFERVAAHVGSLVEVDEAMSEFEDLEFARLRVRAPVGRAIRMAMDMKINDILCQIVLEEEIPLFNTCGCCSHGRGGEARGGDSDEGSEEKFGEELLESEGSDADVQQYERRKGDEECSVKFPVEDAVGEEGGASTGSPSKVLGSRTESRLPFLEEHVGCSWKASADRAHSKHAPVQKEDGTSKGLSTASRSGNVFDLIVNGPAKAQLHEGSEFSIFVGLGSKQMEVEQTGGVPIARNAKSGVDGAVEDWASDAYDEKSDDNPRDGINRSLSRVEASGEDVVGEVTITEEDDGRGSYTPKMRRPERLSEPSQISSPIQAYHIRTRARAKAIATCARSGDATTMAKKVDDKTKMVKVSGGRKSDTINEGRVRLSSVGGRRGTLEDNFFKRMLCPVGRILGSFLKALVTCQMVLLGIATGCIGSTMSTRKR</sequence>
<reference evidence="9" key="1">
    <citation type="journal article" date="2014" name="Nat. Genet.">
        <title>A reference genome for common bean and genome-wide analysis of dual domestications.</title>
        <authorList>
            <person name="Schmutz J."/>
            <person name="McClean P.E."/>
            <person name="Mamidi S."/>
            <person name="Wu G.A."/>
            <person name="Cannon S.B."/>
            <person name="Grimwood J."/>
            <person name="Jenkins J."/>
            <person name="Shu S."/>
            <person name="Song Q."/>
            <person name="Chavarro C."/>
            <person name="Torres-Torres M."/>
            <person name="Geffroy V."/>
            <person name="Moghaddam S.M."/>
            <person name="Gao D."/>
            <person name="Abernathy B."/>
            <person name="Barry K."/>
            <person name="Blair M."/>
            <person name="Brick M.A."/>
            <person name="Chovatia M."/>
            <person name="Gepts P."/>
            <person name="Goodstein D.M."/>
            <person name="Gonzales M."/>
            <person name="Hellsten U."/>
            <person name="Hyten D.L."/>
            <person name="Jia G."/>
            <person name="Kelly J.D."/>
            <person name="Kudrna D."/>
            <person name="Lee R."/>
            <person name="Richard M.M."/>
            <person name="Miklas P.N."/>
            <person name="Osorno J.M."/>
            <person name="Rodrigues J."/>
            <person name="Thareau V."/>
            <person name="Urrea C.A."/>
            <person name="Wang M."/>
            <person name="Yu Y."/>
            <person name="Zhang M."/>
            <person name="Wing R.A."/>
            <person name="Cregan P.B."/>
            <person name="Rokhsar D.S."/>
            <person name="Jackson S.A."/>
        </authorList>
    </citation>
    <scope>NUCLEOTIDE SEQUENCE [LARGE SCALE GENOMIC DNA]</scope>
    <source>
        <strain evidence="9">cv. G19833</strain>
    </source>
</reference>
<feature type="region of interest" description="Disordered" evidence="5">
    <location>
        <begin position="164"/>
        <end position="199"/>
    </location>
</feature>
<dbReference type="AlphaFoldDB" id="V7AKU1"/>
<dbReference type="Gene3D" id="3.30.70.330">
    <property type="match status" value="1"/>
</dbReference>
<evidence type="ECO:0000313" key="9">
    <source>
        <dbReference type="Proteomes" id="UP000000226"/>
    </source>
</evidence>
<evidence type="ECO:0000256" key="3">
    <source>
        <dbReference type="ARBA" id="ARBA00023187"/>
    </source>
</evidence>
<dbReference type="EMBL" id="CM002298">
    <property type="protein sequence ID" value="ESW05493.1"/>
    <property type="molecule type" value="Genomic_DNA"/>
</dbReference>
<feature type="region of interest" description="Disordered" evidence="5">
    <location>
        <begin position="417"/>
        <end position="487"/>
    </location>
</feature>
<keyword evidence="3" id="KW-0508">mRNA splicing</keyword>
<feature type="region of interest" description="Disordered" evidence="5">
    <location>
        <begin position="508"/>
        <end position="531"/>
    </location>
</feature>
<dbReference type="Pfam" id="PF00076">
    <property type="entry name" value="RRM_1"/>
    <property type="match status" value="1"/>
</dbReference>
<evidence type="ECO:0000313" key="8">
    <source>
        <dbReference type="EMBL" id="ESW05493.1"/>
    </source>
</evidence>
<protein>
    <recommendedName>
        <fullName evidence="7">RRM domain-containing protein</fullName>
    </recommendedName>
</protein>
<dbReference type="SUPFAM" id="SSF54928">
    <property type="entry name" value="RNA-binding domain, RBD"/>
    <property type="match status" value="1"/>
</dbReference>
<dbReference type="OrthoDB" id="1418158at2759"/>
<evidence type="ECO:0000256" key="1">
    <source>
        <dbReference type="ARBA" id="ARBA00022664"/>
    </source>
</evidence>
<dbReference type="PANTHER" id="PTHR23147">
    <property type="entry name" value="SERINE/ARGININE RICH SPLICING FACTOR"/>
    <property type="match status" value="1"/>
</dbReference>
<keyword evidence="6" id="KW-1133">Transmembrane helix</keyword>
<feature type="compositionally biased region" description="Basic and acidic residues" evidence="5">
    <location>
        <begin position="597"/>
        <end position="609"/>
    </location>
</feature>
<keyword evidence="2" id="KW-0747">Spliceosome</keyword>
<dbReference type="InterPro" id="IPR035979">
    <property type="entry name" value="RBD_domain_sf"/>
</dbReference>
<proteinExistence type="predicted"/>
<organism evidence="8 9">
    <name type="scientific">Phaseolus vulgaris</name>
    <name type="common">Kidney bean</name>
    <name type="synonym">French bean</name>
    <dbReference type="NCBI Taxonomy" id="3885"/>
    <lineage>
        <taxon>Eukaryota</taxon>
        <taxon>Viridiplantae</taxon>
        <taxon>Streptophyta</taxon>
        <taxon>Embryophyta</taxon>
        <taxon>Tracheophyta</taxon>
        <taxon>Spermatophyta</taxon>
        <taxon>Magnoliopsida</taxon>
        <taxon>eudicotyledons</taxon>
        <taxon>Gunneridae</taxon>
        <taxon>Pentapetalae</taxon>
        <taxon>rosids</taxon>
        <taxon>fabids</taxon>
        <taxon>Fabales</taxon>
        <taxon>Fabaceae</taxon>
        <taxon>Papilionoideae</taxon>
        <taxon>50 kb inversion clade</taxon>
        <taxon>NPAAA clade</taxon>
        <taxon>indigoferoid/millettioid clade</taxon>
        <taxon>Phaseoleae</taxon>
        <taxon>Phaseolus</taxon>
    </lineage>
</organism>
<feature type="compositionally biased region" description="Basic and acidic residues" evidence="5">
    <location>
        <begin position="417"/>
        <end position="436"/>
    </location>
</feature>
<accession>V7AKU1</accession>
<dbReference type="CDD" id="cd00590">
    <property type="entry name" value="RRM_SF"/>
    <property type="match status" value="1"/>
</dbReference>
<feature type="domain" description="RRM" evidence="7">
    <location>
        <begin position="80"/>
        <end position="157"/>
    </location>
</feature>
<keyword evidence="1" id="KW-0507">mRNA processing</keyword>
<keyword evidence="9" id="KW-1185">Reference proteome</keyword>
<dbReference type="GO" id="GO:0003723">
    <property type="term" value="F:RNA binding"/>
    <property type="evidence" value="ECO:0007669"/>
    <property type="project" value="UniProtKB-UniRule"/>
</dbReference>